<dbReference type="RefSeq" id="WP_054554898.1">
    <property type="nucleotide sequence ID" value="NZ_LJTC01000023.1"/>
</dbReference>
<dbReference type="AlphaFoldDB" id="A0A0N8HHN8"/>
<protein>
    <recommendedName>
        <fullName evidence="3">DUF2523 domain-containing protein</fullName>
    </recommendedName>
</protein>
<evidence type="ECO:0000313" key="1">
    <source>
        <dbReference type="EMBL" id="KPM76000.1"/>
    </source>
</evidence>
<comment type="caution">
    <text evidence="1">The sequence shown here is derived from an EMBL/GenBank/DDBJ whole genome shotgun (WGS) entry which is preliminary data.</text>
</comment>
<dbReference type="EMBL" id="LJTC01000023">
    <property type="protein sequence ID" value="KPM76000.1"/>
    <property type="molecule type" value="Genomic_DNA"/>
</dbReference>
<dbReference type="Pfam" id="PF10734">
    <property type="entry name" value="DUF2523"/>
    <property type="match status" value="1"/>
</dbReference>
<evidence type="ECO:0000313" key="2">
    <source>
        <dbReference type="Proteomes" id="UP000050378"/>
    </source>
</evidence>
<proteinExistence type="predicted"/>
<reference evidence="1 2" key="1">
    <citation type="submission" date="2015-09" db="EMBL/GenBank/DDBJ databases">
        <title>Draft Genome Sequence of Pseudoalteromonas lipolytica UCD-48B.</title>
        <authorList>
            <person name="Krusor M."/>
            <person name="Coil D.A."/>
            <person name="Lang J.M."/>
            <person name="Eisen J.A."/>
            <person name="Alexiev A."/>
        </authorList>
    </citation>
    <scope>NUCLEOTIDE SEQUENCE [LARGE SCALE GENOMIC DNA]</scope>
    <source>
        <strain evidence="1 2">UCD-48B</strain>
    </source>
</reference>
<dbReference type="Proteomes" id="UP000050378">
    <property type="component" value="Unassembled WGS sequence"/>
</dbReference>
<accession>A0A0N8HHN8</accession>
<gene>
    <name evidence="1" type="ORF">AOG27_20785</name>
</gene>
<sequence length="104" mass="10896">MPFLIQSFFAALAALLPSLVSKVLVSLGFGYVTYQLGQFGVDYIYQQIASYASTMPIEMIAVLKLAKTDVAVGIVLGSYAAALSIKGLTSAGSVTKMKVGAPNQ</sequence>
<evidence type="ECO:0008006" key="3">
    <source>
        <dbReference type="Google" id="ProtNLM"/>
    </source>
</evidence>
<organism evidence="1 2">
    <name type="scientific">Pseudoalteromonas lipolytica</name>
    <dbReference type="NCBI Taxonomy" id="570156"/>
    <lineage>
        <taxon>Bacteria</taxon>
        <taxon>Pseudomonadati</taxon>
        <taxon>Pseudomonadota</taxon>
        <taxon>Gammaproteobacteria</taxon>
        <taxon>Alteromonadales</taxon>
        <taxon>Pseudoalteromonadaceae</taxon>
        <taxon>Pseudoalteromonas</taxon>
    </lineage>
</organism>
<name>A0A0N8HHN8_9GAMM</name>
<dbReference type="PATRIC" id="fig|570156.3.peg.2366"/>
<dbReference type="InterPro" id="IPR019670">
    <property type="entry name" value="DUF2523"/>
</dbReference>